<keyword evidence="2" id="KW-1185">Reference proteome</keyword>
<dbReference type="InterPro" id="IPR015286">
    <property type="entry name" value="Porin_fam_mycobact-type"/>
</dbReference>
<gene>
    <name evidence="1" type="ORF">ACFYXQ_22175</name>
</gene>
<dbReference type="Pfam" id="PF09203">
    <property type="entry name" value="MspA"/>
    <property type="match status" value="1"/>
</dbReference>
<protein>
    <submittedName>
        <fullName evidence="1">MspA family porin</fullName>
    </submittedName>
</protein>
<name>A0ABW6S2G5_9NOCA</name>
<dbReference type="EMBL" id="JBIAQY010000007">
    <property type="protein sequence ID" value="MFF3570491.1"/>
    <property type="molecule type" value="Genomic_DNA"/>
</dbReference>
<evidence type="ECO:0000313" key="1">
    <source>
        <dbReference type="EMBL" id="MFF3570491.1"/>
    </source>
</evidence>
<comment type="caution">
    <text evidence="1">The sequence shown here is derived from an EMBL/GenBank/DDBJ whole genome shotgun (WGS) entry which is preliminary data.</text>
</comment>
<sequence length="160" mass="18064">MTGRHGSITADQVHIKIDGCLGPVSLRSYAQIKITTPTADNSLAVEILMTSHDQLDDEIPLRRGYYDPTTNSGFGFDKMFHKHGITNPNVFDDIIRHTPSTYQIDPESGEMRRIYRSQIQRWRCGSFLGIPTSCRNTGESVWIRAVVMSRMRSSMVTRSG</sequence>
<organism evidence="1 2">
    <name type="scientific">Nocardia jiangxiensis</name>
    <dbReference type="NCBI Taxonomy" id="282685"/>
    <lineage>
        <taxon>Bacteria</taxon>
        <taxon>Bacillati</taxon>
        <taxon>Actinomycetota</taxon>
        <taxon>Actinomycetes</taxon>
        <taxon>Mycobacteriales</taxon>
        <taxon>Nocardiaceae</taxon>
        <taxon>Nocardia</taxon>
    </lineage>
</organism>
<dbReference type="RefSeq" id="WP_387404779.1">
    <property type="nucleotide sequence ID" value="NZ_JBIAQY010000007.1"/>
</dbReference>
<evidence type="ECO:0000313" key="2">
    <source>
        <dbReference type="Proteomes" id="UP001601992"/>
    </source>
</evidence>
<accession>A0ABW6S2G5</accession>
<reference evidence="1 2" key="1">
    <citation type="submission" date="2024-10" db="EMBL/GenBank/DDBJ databases">
        <title>The Natural Products Discovery Center: Release of the First 8490 Sequenced Strains for Exploring Actinobacteria Biosynthetic Diversity.</title>
        <authorList>
            <person name="Kalkreuter E."/>
            <person name="Kautsar S.A."/>
            <person name="Yang D."/>
            <person name="Bader C.D."/>
            <person name="Teijaro C.N."/>
            <person name="Fluegel L."/>
            <person name="Davis C.M."/>
            <person name="Simpson J.R."/>
            <person name="Lauterbach L."/>
            <person name="Steele A.D."/>
            <person name="Gui C."/>
            <person name="Meng S."/>
            <person name="Li G."/>
            <person name="Viehrig K."/>
            <person name="Ye F."/>
            <person name="Su P."/>
            <person name="Kiefer A.F."/>
            <person name="Nichols A."/>
            <person name="Cepeda A.J."/>
            <person name="Yan W."/>
            <person name="Fan B."/>
            <person name="Jiang Y."/>
            <person name="Adhikari A."/>
            <person name="Zheng C.-J."/>
            <person name="Schuster L."/>
            <person name="Cowan T.M."/>
            <person name="Smanski M.J."/>
            <person name="Chevrette M.G."/>
            <person name="De Carvalho L.P.S."/>
            <person name="Shen B."/>
        </authorList>
    </citation>
    <scope>NUCLEOTIDE SEQUENCE [LARGE SCALE GENOMIC DNA]</scope>
    <source>
        <strain evidence="1 2">NPDC002593</strain>
    </source>
</reference>
<dbReference type="Gene3D" id="2.60.40.1650">
    <property type="entry name" value="Porin MspA (Ig-like beta-sandwich domain)"/>
    <property type="match status" value="1"/>
</dbReference>
<proteinExistence type="predicted"/>
<dbReference type="Proteomes" id="UP001601992">
    <property type="component" value="Unassembled WGS sequence"/>
</dbReference>